<reference evidence="10 11" key="1">
    <citation type="submission" date="2019-09" db="EMBL/GenBank/DDBJ databases">
        <title>Complete Genome Sequence of Lactobacillus nenjiangensis SH-Y15, isolated from sauerkraut.</title>
        <authorList>
            <person name="Yang H."/>
        </authorList>
    </citation>
    <scope>NUCLEOTIDE SEQUENCE [LARGE SCALE GENOMIC DNA]</scope>
    <source>
        <strain evidence="10 11">SH-Y15</strain>
    </source>
</reference>
<dbReference type="OrthoDB" id="102502at2"/>
<dbReference type="InterPro" id="IPR011701">
    <property type="entry name" value="MFS"/>
</dbReference>
<dbReference type="Pfam" id="PF07690">
    <property type="entry name" value="MFS_1"/>
    <property type="match status" value="1"/>
</dbReference>
<feature type="transmembrane region" description="Helical" evidence="8">
    <location>
        <begin position="307"/>
        <end position="328"/>
    </location>
</feature>
<proteinExistence type="inferred from homology"/>
<feature type="transmembrane region" description="Helical" evidence="8">
    <location>
        <begin position="142"/>
        <end position="163"/>
    </location>
</feature>
<dbReference type="InterPro" id="IPR004638">
    <property type="entry name" value="EmrB-like"/>
</dbReference>
<dbReference type="GO" id="GO:0005886">
    <property type="term" value="C:plasma membrane"/>
    <property type="evidence" value="ECO:0007669"/>
    <property type="project" value="UniProtKB-SubCell"/>
</dbReference>
<evidence type="ECO:0000313" key="10">
    <source>
        <dbReference type="EMBL" id="QER66817.1"/>
    </source>
</evidence>
<dbReference type="PRINTS" id="PR01036">
    <property type="entry name" value="TCRTETB"/>
</dbReference>
<comment type="similarity">
    <text evidence="2">Belongs to the major facilitator superfamily. EmrB family.</text>
</comment>
<keyword evidence="4" id="KW-1003">Cell membrane</keyword>
<name>A0A5P1X3N4_9LACO</name>
<evidence type="ECO:0000256" key="1">
    <source>
        <dbReference type="ARBA" id="ARBA00004651"/>
    </source>
</evidence>
<dbReference type="PANTHER" id="PTHR42718:SF9">
    <property type="entry name" value="MAJOR FACILITATOR SUPERFAMILY MULTIDRUG TRANSPORTER MFSC"/>
    <property type="match status" value="1"/>
</dbReference>
<organism evidence="10 11">
    <name type="scientific">Paucilactobacillus nenjiangensis</name>
    <dbReference type="NCBI Taxonomy" id="1296540"/>
    <lineage>
        <taxon>Bacteria</taxon>
        <taxon>Bacillati</taxon>
        <taxon>Bacillota</taxon>
        <taxon>Bacilli</taxon>
        <taxon>Lactobacillales</taxon>
        <taxon>Lactobacillaceae</taxon>
        <taxon>Paucilactobacillus</taxon>
    </lineage>
</organism>
<accession>A0A5P1X3N4</accession>
<feature type="transmembrane region" description="Helical" evidence="8">
    <location>
        <begin position="111"/>
        <end position="130"/>
    </location>
</feature>
<evidence type="ECO:0000256" key="2">
    <source>
        <dbReference type="ARBA" id="ARBA00008537"/>
    </source>
</evidence>
<dbReference type="InterPro" id="IPR036259">
    <property type="entry name" value="MFS_trans_sf"/>
</dbReference>
<dbReference type="PROSITE" id="PS50850">
    <property type="entry name" value="MFS"/>
    <property type="match status" value="1"/>
</dbReference>
<gene>
    <name evidence="10" type="ORF">F0161_02305</name>
</gene>
<evidence type="ECO:0000256" key="7">
    <source>
        <dbReference type="ARBA" id="ARBA00023136"/>
    </source>
</evidence>
<dbReference type="PANTHER" id="PTHR42718">
    <property type="entry name" value="MAJOR FACILITATOR SUPERFAMILY MULTIDRUG TRANSPORTER MFSC"/>
    <property type="match status" value="1"/>
</dbReference>
<dbReference type="CDD" id="cd17321">
    <property type="entry name" value="MFS_MMR_MDR_like"/>
    <property type="match status" value="1"/>
</dbReference>
<keyword evidence="6 8" id="KW-1133">Transmembrane helix</keyword>
<feature type="transmembrane region" description="Helical" evidence="8">
    <location>
        <begin position="403"/>
        <end position="423"/>
    </location>
</feature>
<dbReference type="Gene3D" id="1.20.1250.20">
    <property type="entry name" value="MFS general substrate transporter like domains"/>
    <property type="match status" value="1"/>
</dbReference>
<feature type="transmembrane region" description="Helical" evidence="8">
    <location>
        <begin position="201"/>
        <end position="223"/>
    </location>
</feature>
<feature type="transmembrane region" description="Helical" evidence="8">
    <location>
        <begin position="51"/>
        <end position="72"/>
    </location>
</feature>
<sequence length="481" mass="52472">MSEETQIPSKKVWIIIAAVGMFAFMSTLDSSIVNIALPIMSKQLSIPMNQATWVVSIYLIIISGLLTFFGRLGDQIGKIRVFRFGTYIFTVGSLIAGINLGLWFLLFARTIQAIGAAMTMSNSFGIVTTIAPPSQRARGMALNSSFVSLGTIAGPGLGGIILQHFSWSYIFWINVPVGIIAIIIGRLVFPKSAEIDHDALKFDYVGISTLFLFITTFFLAINIGQEQGFLSSIPVTLTVFALIVFVIFIVHELHAEMPLLDLTIFKSKLFTISLVAAFLVFTSNFFINVISPFYFENLKGINAGTAGLFLMVWPISMLIATPISGYIADYFDQEYITLCGLTILGLSYFGWWIADAQTSSLFIVLLLVCGGVGMAFFQTPNNALIMSNAPVSKLGVAGSLNALARNLGMITGTSLVTTVLYAAMSKKIGHNITSYPSGHGHIFVYGMHVAFSLAIVLVAITWLITIYRVILKIKHNHMATN</sequence>
<protein>
    <submittedName>
        <fullName evidence="10">MFS transporter</fullName>
    </submittedName>
</protein>
<dbReference type="Gene3D" id="1.20.1720.10">
    <property type="entry name" value="Multidrug resistance protein D"/>
    <property type="match status" value="1"/>
</dbReference>
<evidence type="ECO:0000313" key="11">
    <source>
        <dbReference type="Proteomes" id="UP000325295"/>
    </source>
</evidence>
<comment type="subcellular location">
    <subcellularLocation>
        <location evidence="1">Cell membrane</location>
        <topology evidence="1">Multi-pass membrane protein</topology>
    </subcellularLocation>
</comment>
<dbReference type="KEGG" id="lnn:F0161_02305"/>
<evidence type="ECO:0000256" key="3">
    <source>
        <dbReference type="ARBA" id="ARBA00022448"/>
    </source>
</evidence>
<dbReference type="Proteomes" id="UP000325295">
    <property type="component" value="Chromosome"/>
</dbReference>
<evidence type="ECO:0000256" key="4">
    <source>
        <dbReference type="ARBA" id="ARBA00022475"/>
    </source>
</evidence>
<dbReference type="RefSeq" id="WP_137601465.1">
    <property type="nucleotide sequence ID" value="NZ_BJEB01000009.1"/>
</dbReference>
<keyword evidence="11" id="KW-1185">Reference proteome</keyword>
<evidence type="ECO:0000259" key="9">
    <source>
        <dbReference type="PROSITE" id="PS50850"/>
    </source>
</evidence>
<keyword evidence="7 8" id="KW-0472">Membrane</keyword>
<feature type="transmembrane region" description="Helical" evidence="8">
    <location>
        <begin position="12"/>
        <end position="39"/>
    </location>
</feature>
<feature type="transmembrane region" description="Helical" evidence="8">
    <location>
        <begin position="335"/>
        <end position="354"/>
    </location>
</feature>
<dbReference type="InterPro" id="IPR020846">
    <property type="entry name" value="MFS_dom"/>
</dbReference>
<feature type="transmembrane region" description="Helical" evidence="8">
    <location>
        <begin position="229"/>
        <end position="250"/>
    </location>
</feature>
<dbReference type="EMBL" id="CP043939">
    <property type="protein sequence ID" value="QER66817.1"/>
    <property type="molecule type" value="Genomic_DNA"/>
</dbReference>
<evidence type="ECO:0000256" key="8">
    <source>
        <dbReference type="SAM" id="Phobius"/>
    </source>
</evidence>
<evidence type="ECO:0000256" key="6">
    <source>
        <dbReference type="ARBA" id="ARBA00022989"/>
    </source>
</evidence>
<feature type="domain" description="Major facilitator superfamily (MFS) profile" evidence="9">
    <location>
        <begin position="15"/>
        <end position="473"/>
    </location>
</feature>
<feature type="transmembrane region" description="Helical" evidence="8">
    <location>
        <begin position="443"/>
        <end position="470"/>
    </location>
</feature>
<keyword evidence="5 8" id="KW-0812">Transmembrane</keyword>
<feature type="transmembrane region" description="Helical" evidence="8">
    <location>
        <begin position="360"/>
        <end position="377"/>
    </location>
</feature>
<dbReference type="AlphaFoldDB" id="A0A5P1X3N4"/>
<evidence type="ECO:0000256" key="5">
    <source>
        <dbReference type="ARBA" id="ARBA00022692"/>
    </source>
</evidence>
<dbReference type="NCBIfam" id="TIGR00711">
    <property type="entry name" value="efflux_EmrB"/>
    <property type="match status" value="1"/>
</dbReference>
<keyword evidence="3" id="KW-0813">Transport</keyword>
<feature type="transmembrane region" description="Helical" evidence="8">
    <location>
        <begin position="270"/>
        <end position="295"/>
    </location>
</feature>
<feature type="transmembrane region" description="Helical" evidence="8">
    <location>
        <begin position="84"/>
        <end position="105"/>
    </location>
</feature>
<dbReference type="SUPFAM" id="SSF103473">
    <property type="entry name" value="MFS general substrate transporter"/>
    <property type="match status" value="1"/>
</dbReference>
<feature type="transmembrane region" description="Helical" evidence="8">
    <location>
        <begin position="169"/>
        <end position="189"/>
    </location>
</feature>
<dbReference type="GO" id="GO:0022857">
    <property type="term" value="F:transmembrane transporter activity"/>
    <property type="evidence" value="ECO:0007669"/>
    <property type="project" value="InterPro"/>
</dbReference>